<feature type="transmembrane region" description="Helical" evidence="1">
    <location>
        <begin position="131"/>
        <end position="160"/>
    </location>
</feature>
<accession>A0A1C6GMP4</accession>
<name>A0A1C6GMP4_9FIRM</name>
<protein>
    <submittedName>
        <fullName evidence="2">Stage II sporulation protein M</fullName>
    </submittedName>
</protein>
<reference evidence="2" key="1">
    <citation type="submission" date="2015-09" db="EMBL/GenBank/DDBJ databases">
        <authorList>
            <consortium name="Pathogen Informatics"/>
        </authorList>
    </citation>
    <scope>NUCLEOTIDE SEQUENCE</scope>
    <source>
        <strain evidence="2">2789STDY5834896</strain>
    </source>
</reference>
<gene>
    <name evidence="2" type="ORF">SAMEA3545359_00459</name>
</gene>
<organism evidence="2">
    <name type="scientific">uncultured Anaerotruncus sp</name>
    <dbReference type="NCBI Taxonomy" id="905011"/>
    <lineage>
        <taxon>Bacteria</taxon>
        <taxon>Bacillati</taxon>
        <taxon>Bacillota</taxon>
        <taxon>Clostridia</taxon>
        <taxon>Eubacteriales</taxon>
        <taxon>Oscillospiraceae</taxon>
        <taxon>Anaerotruncus</taxon>
        <taxon>environmental samples</taxon>
    </lineage>
</organism>
<feature type="transmembrane region" description="Helical" evidence="1">
    <location>
        <begin position="99"/>
        <end position="119"/>
    </location>
</feature>
<dbReference type="EMBL" id="FMHG01000001">
    <property type="protein sequence ID" value="SCJ46559.1"/>
    <property type="molecule type" value="Genomic_DNA"/>
</dbReference>
<feature type="transmembrane region" description="Helical" evidence="1">
    <location>
        <begin position="20"/>
        <end position="42"/>
    </location>
</feature>
<evidence type="ECO:0000313" key="2">
    <source>
        <dbReference type="EMBL" id="SCJ46559.1"/>
    </source>
</evidence>
<proteinExistence type="predicted"/>
<evidence type="ECO:0000256" key="1">
    <source>
        <dbReference type="SAM" id="Phobius"/>
    </source>
</evidence>
<keyword evidence="1" id="KW-1133">Transmembrane helix</keyword>
<keyword evidence="1" id="KW-0812">Transmembrane</keyword>
<feature type="transmembrane region" description="Helical" evidence="1">
    <location>
        <begin position="69"/>
        <end position="92"/>
    </location>
</feature>
<keyword evidence="1" id="KW-0472">Membrane</keyword>
<dbReference type="AlphaFoldDB" id="A0A1C6GMP4"/>
<sequence>MRRTSGRPGRPHRGGAAPFLDPLTTSLAVAFFLGLLAGALTVPAMRQHSGDLFFGSCMRLVQTAVSNQLWHMAVSAFLLPLFLLLCLLLSAFSGVGIPFCYGIVAVYGFGSGLVGGYLYSAYSGSGILFNLLMLLPATVLTAVAMICFARLCTSCAYLVCKDLFLGEKQELAGRFKKLRGSVLVAGGLCLLAAGVKVLCFLIFSAHIQV</sequence>
<feature type="transmembrane region" description="Helical" evidence="1">
    <location>
        <begin position="181"/>
        <end position="203"/>
    </location>
</feature>